<keyword evidence="2" id="KW-0732">Signal</keyword>
<dbReference type="AlphaFoldDB" id="A0AAI9VFF6"/>
<accession>A0AAI9VFF6</accession>
<reference evidence="3" key="1">
    <citation type="submission" date="2016-11" db="EMBL/GenBank/DDBJ databases">
        <title>The genome sequence of Colletotrichum cuscutae.</title>
        <authorList>
            <person name="Baroncelli R."/>
        </authorList>
    </citation>
    <scope>NUCLEOTIDE SEQUENCE</scope>
    <source>
        <strain evidence="3">IMI 304802</strain>
    </source>
</reference>
<organism evidence="3 4">
    <name type="scientific">Colletotrichum cuscutae</name>
    <dbReference type="NCBI Taxonomy" id="1209917"/>
    <lineage>
        <taxon>Eukaryota</taxon>
        <taxon>Fungi</taxon>
        <taxon>Dikarya</taxon>
        <taxon>Ascomycota</taxon>
        <taxon>Pezizomycotina</taxon>
        <taxon>Sordariomycetes</taxon>
        <taxon>Hypocreomycetidae</taxon>
        <taxon>Glomerellales</taxon>
        <taxon>Glomerellaceae</taxon>
        <taxon>Colletotrichum</taxon>
        <taxon>Colletotrichum acutatum species complex</taxon>
    </lineage>
</organism>
<dbReference type="Proteomes" id="UP001239213">
    <property type="component" value="Unassembled WGS sequence"/>
</dbReference>
<gene>
    <name evidence="3" type="ORF">CCUS01_04588</name>
</gene>
<evidence type="ECO:0000256" key="1">
    <source>
        <dbReference type="SAM" id="MobiDB-lite"/>
    </source>
</evidence>
<feature type="chain" id="PRO_5042608036" evidence="2">
    <location>
        <begin position="18"/>
        <end position="108"/>
    </location>
</feature>
<feature type="signal peptide" evidence="2">
    <location>
        <begin position="1"/>
        <end position="17"/>
    </location>
</feature>
<keyword evidence="4" id="KW-1185">Reference proteome</keyword>
<evidence type="ECO:0000313" key="3">
    <source>
        <dbReference type="EMBL" id="KAK1481475.1"/>
    </source>
</evidence>
<dbReference type="EMBL" id="MPDP01000101">
    <property type="protein sequence ID" value="KAK1481475.1"/>
    <property type="molecule type" value="Genomic_DNA"/>
</dbReference>
<protein>
    <submittedName>
        <fullName evidence="3">Uncharacterized protein</fullName>
    </submittedName>
</protein>
<evidence type="ECO:0000313" key="4">
    <source>
        <dbReference type="Proteomes" id="UP001239213"/>
    </source>
</evidence>
<proteinExistence type="predicted"/>
<name>A0AAI9VFF6_9PEZI</name>
<feature type="region of interest" description="Disordered" evidence="1">
    <location>
        <begin position="21"/>
        <end position="40"/>
    </location>
</feature>
<comment type="caution">
    <text evidence="3">The sequence shown here is derived from an EMBL/GenBank/DDBJ whole genome shotgun (WGS) entry which is preliminary data.</text>
</comment>
<sequence>MPIPHVLLLLLMQQPLSLPPRLGSSSLPPPPCFANQSLSSKEAADRLQTHGLGVDVRNNDPWMGVARIRMRTVYRGQKIKGGSKGMNAQRGRERCVPRLECSIISPPR</sequence>
<evidence type="ECO:0000256" key="2">
    <source>
        <dbReference type="SAM" id="SignalP"/>
    </source>
</evidence>